<dbReference type="InterPro" id="IPR001128">
    <property type="entry name" value="Cyt_P450"/>
</dbReference>
<dbReference type="CDD" id="cd11061">
    <property type="entry name" value="CYP67-like"/>
    <property type="match status" value="1"/>
</dbReference>
<dbReference type="GO" id="GO:0020037">
    <property type="term" value="F:heme binding"/>
    <property type="evidence" value="ECO:0007669"/>
    <property type="project" value="InterPro"/>
</dbReference>
<dbReference type="Gene3D" id="1.10.630.10">
    <property type="entry name" value="Cytochrome P450"/>
    <property type="match status" value="1"/>
</dbReference>
<evidence type="ECO:0000256" key="8">
    <source>
        <dbReference type="PIRSR" id="PIRSR602401-1"/>
    </source>
</evidence>
<dbReference type="PANTHER" id="PTHR24305">
    <property type="entry name" value="CYTOCHROME P450"/>
    <property type="match status" value="1"/>
</dbReference>
<comment type="caution">
    <text evidence="11">The sequence shown here is derived from an EMBL/GenBank/DDBJ whole genome shotgun (WGS) entry which is preliminary data.</text>
</comment>
<dbReference type="PRINTS" id="PR00385">
    <property type="entry name" value="P450"/>
</dbReference>
<dbReference type="InterPro" id="IPR050121">
    <property type="entry name" value="Cytochrome_P450_monoxygenase"/>
</dbReference>
<keyword evidence="4 8" id="KW-0479">Metal-binding</keyword>
<evidence type="ECO:0000256" key="3">
    <source>
        <dbReference type="ARBA" id="ARBA00022617"/>
    </source>
</evidence>
<name>A0A1Y2G1P8_9BASI</name>
<dbReference type="GO" id="GO:0004497">
    <property type="term" value="F:monooxygenase activity"/>
    <property type="evidence" value="ECO:0007669"/>
    <property type="project" value="UniProtKB-KW"/>
</dbReference>
<dbReference type="InterPro" id="IPR017972">
    <property type="entry name" value="Cyt_P450_CS"/>
</dbReference>
<evidence type="ECO:0000256" key="5">
    <source>
        <dbReference type="ARBA" id="ARBA00023002"/>
    </source>
</evidence>
<feature type="transmembrane region" description="Helical" evidence="10">
    <location>
        <begin position="18"/>
        <end position="37"/>
    </location>
</feature>
<dbReference type="AlphaFoldDB" id="A0A1Y2G1P8"/>
<evidence type="ECO:0000256" key="9">
    <source>
        <dbReference type="RuleBase" id="RU000461"/>
    </source>
</evidence>
<gene>
    <name evidence="11" type="ORF">BCR35DRAFT_300638</name>
</gene>
<dbReference type="GO" id="GO:0005506">
    <property type="term" value="F:iron ion binding"/>
    <property type="evidence" value="ECO:0007669"/>
    <property type="project" value="InterPro"/>
</dbReference>
<evidence type="ECO:0000256" key="10">
    <source>
        <dbReference type="SAM" id="Phobius"/>
    </source>
</evidence>
<dbReference type="InterPro" id="IPR002401">
    <property type="entry name" value="Cyt_P450_E_grp-I"/>
</dbReference>
<protein>
    <submittedName>
        <fullName evidence="11">Isobutene-forming enzyme and benzoate 4-hydroxylase</fullName>
    </submittedName>
</protein>
<dbReference type="STRING" id="106004.A0A1Y2G1P8"/>
<keyword evidence="10" id="KW-1133">Transmembrane helix</keyword>
<keyword evidence="12" id="KW-1185">Reference proteome</keyword>
<comment type="similarity">
    <text evidence="2 9">Belongs to the cytochrome P450 family.</text>
</comment>
<dbReference type="PRINTS" id="PR00463">
    <property type="entry name" value="EP450I"/>
</dbReference>
<dbReference type="Pfam" id="PF00067">
    <property type="entry name" value="p450"/>
    <property type="match status" value="1"/>
</dbReference>
<evidence type="ECO:0000256" key="2">
    <source>
        <dbReference type="ARBA" id="ARBA00010617"/>
    </source>
</evidence>
<comment type="cofactor">
    <cofactor evidence="1 8">
        <name>heme</name>
        <dbReference type="ChEBI" id="CHEBI:30413"/>
    </cofactor>
</comment>
<dbReference type="PROSITE" id="PS00086">
    <property type="entry name" value="CYTOCHROME_P450"/>
    <property type="match status" value="1"/>
</dbReference>
<dbReference type="GO" id="GO:0016705">
    <property type="term" value="F:oxidoreductase activity, acting on paired donors, with incorporation or reduction of molecular oxygen"/>
    <property type="evidence" value="ECO:0007669"/>
    <property type="project" value="InterPro"/>
</dbReference>
<keyword evidence="10" id="KW-0472">Membrane</keyword>
<evidence type="ECO:0000256" key="4">
    <source>
        <dbReference type="ARBA" id="ARBA00022723"/>
    </source>
</evidence>
<keyword evidence="5 9" id="KW-0560">Oxidoreductase</keyword>
<feature type="binding site" description="axial binding residue" evidence="8">
    <location>
        <position position="469"/>
    </location>
    <ligand>
        <name>heme</name>
        <dbReference type="ChEBI" id="CHEBI:30413"/>
    </ligand>
    <ligandPart>
        <name>Fe</name>
        <dbReference type="ChEBI" id="CHEBI:18248"/>
    </ligandPart>
</feature>
<dbReference type="OrthoDB" id="1470350at2759"/>
<evidence type="ECO:0000256" key="7">
    <source>
        <dbReference type="ARBA" id="ARBA00023033"/>
    </source>
</evidence>
<reference evidence="11 12" key="1">
    <citation type="submission" date="2016-07" db="EMBL/GenBank/DDBJ databases">
        <title>Pervasive Adenine N6-methylation of Active Genes in Fungi.</title>
        <authorList>
            <consortium name="DOE Joint Genome Institute"/>
            <person name="Mondo S.J."/>
            <person name="Dannebaum R.O."/>
            <person name="Kuo R.C."/>
            <person name="Labutti K."/>
            <person name="Haridas S."/>
            <person name="Kuo A."/>
            <person name="Salamov A."/>
            <person name="Ahrendt S.R."/>
            <person name="Lipzen A."/>
            <person name="Sullivan W."/>
            <person name="Andreopoulos W.B."/>
            <person name="Clum A."/>
            <person name="Lindquist E."/>
            <person name="Daum C."/>
            <person name="Ramamoorthy G.K."/>
            <person name="Gryganskyi A."/>
            <person name="Culley D."/>
            <person name="Magnuson J.K."/>
            <person name="James T.Y."/>
            <person name="O'Malley M.A."/>
            <person name="Stajich J.E."/>
            <person name="Spatafora J.W."/>
            <person name="Visel A."/>
            <person name="Grigoriev I.V."/>
        </authorList>
    </citation>
    <scope>NUCLEOTIDE SEQUENCE [LARGE SCALE GENOMIC DNA]</scope>
    <source>
        <strain evidence="11 12">62-1032</strain>
    </source>
</reference>
<keyword evidence="6 8" id="KW-0408">Iron</keyword>
<evidence type="ECO:0000313" key="12">
    <source>
        <dbReference type="Proteomes" id="UP000193467"/>
    </source>
</evidence>
<evidence type="ECO:0000256" key="6">
    <source>
        <dbReference type="ARBA" id="ARBA00023004"/>
    </source>
</evidence>
<dbReference type="SUPFAM" id="SSF48264">
    <property type="entry name" value="Cytochrome P450"/>
    <property type="match status" value="1"/>
</dbReference>
<proteinExistence type="inferred from homology"/>
<dbReference type="InParanoid" id="A0A1Y2G1P8"/>
<keyword evidence="3 8" id="KW-0349">Heme</keyword>
<dbReference type="InterPro" id="IPR036396">
    <property type="entry name" value="Cyt_P450_sf"/>
</dbReference>
<sequence length="526" mass="58886">MSSPQDQLLAVVKAQPVWLWPSIPVFLFLAYFLVPYFGQHAALQKYHGPLSAKFTRLYLARASRNGVRSIKVHEQHQKHGKFVRIGPNEVSIADPRALPIVYAHGNGSLKTDFYDAFVSIFRGLFNTRDRAQHTRKRKIVSHTFSQKSVEEFEPYIAETINLLLQKWDGLGKKSAATNGKMKGYAVVDTLDWFNALAFDVIGDLAFGKPFGMLERDAADIVAITKEDGTVFHAPAVRILNERGEFSSTQGALPPWIRPYTKYFDPWFARGAASVNNLAGIARNRVAARLAEGSGDRKDILAHLLAAKDGEGKPMPRNELTAEALTQLIAGSDTTSNSSCAILFYIVKHPRVHKKLVAELDEAFKDRGIDGVLEYQDVKALPYLQACINEALRRHSTSGMGLPRLMTQDTEVLGEVFPAGTILSVPSYTIHHLESVWSDPYVYRPERWLEEGGKDLEKNLNVFSYGPRSCVGRNVAMMELLLFMSTLIYRYDFKLVDDSVEELDVVEGFLRKPLGCMMGVKNRSTKA</sequence>
<evidence type="ECO:0000256" key="1">
    <source>
        <dbReference type="ARBA" id="ARBA00001971"/>
    </source>
</evidence>
<accession>A0A1Y2G1P8</accession>
<evidence type="ECO:0000313" key="11">
    <source>
        <dbReference type="EMBL" id="ORY89451.1"/>
    </source>
</evidence>
<dbReference type="EMBL" id="MCGR01000006">
    <property type="protein sequence ID" value="ORY89451.1"/>
    <property type="molecule type" value="Genomic_DNA"/>
</dbReference>
<organism evidence="11 12">
    <name type="scientific">Leucosporidium creatinivorum</name>
    <dbReference type="NCBI Taxonomy" id="106004"/>
    <lineage>
        <taxon>Eukaryota</taxon>
        <taxon>Fungi</taxon>
        <taxon>Dikarya</taxon>
        <taxon>Basidiomycota</taxon>
        <taxon>Pucciniomycotina</taxon>
        <taxon>Microbotryomycetes</taxon>
        <taxon>Leucosporidiales</taxon>
        <taxon>Leucosporidium</taxon>
    </lineage>
</organism>
<keyword evidence="10" id="KW-0812">Transmembrane</keyword>
<keyword evidence="7 9" id="KW-0503">Monooxygenase</keyword>
<dbReference type="Proteomes" id="UP000193467">
    <property type="component" value="Unassembled WGS sequence"/>
</dbReference>
<dbReference type="PANTHER" id="PTHR24305:SF29">
    <property type="entry name" value="BENZOATE-PARA-HYDROXYLASE"/>
    <property type="match status" value="1"/>
</dbReference>